<feature type="transmembrane region" description="Helical" evidence="8">
    <location>
        <begin position="71"/>
        <end position="90"/>
    </location>
</feature>
<feature type="domain" description="EamA" evidence="9">
    <location>
        <begin position="15"/>
        <end position="143"/>
    </location>
</feature>
<feature type="transmembrane region" description="Helical" evidence="8">
    <location>
        <begin position="156"/>
        <end position="174"/>
    </location>
</feature>
<comment type="caution">
    <text evidence="10">The sequence shown here is derived from an EMBL/GenBank/DDBJ whole genome shotgun (WGS) entry which is preliminary data.</text>
</comment>
<evidence type="ECO:0000256" key="8">
    <source>
        <dbReference type="SAM" id="Phobius"/>
    </source>
</evidence>
<feature type="transmembrane region" description="Helical" evidence="8">
    <location>
        <begin position="102"/>
        <end position="120"/>
    </location>
</feature>
<dbReference type="Pfam" id="PF00892">
    <property type="entry name" value="EamA"/>
    <property type="match status" value="2"/>
</dbReference>
<dbReference type="InterPro" id="IPR037185">
    <property type="entry name" value="EmrE-like"/>
</dbReference>
<evidence type="ECO:0000256" key="1">
    <source>
        <dbReference type="ARBA" id="ARBA00004651"/>
    </source>
</evidence>
<feature type="domain" description="EamA" evidence="9">
    <location>
        <begin position="153"/>
        <end position="288"/>
    </location>
</feature>
<protein>
    <submittedName>
        <fullName evidence="10">DMT family transporter</fullName>
    </submittedName>
</protein>
<dbReference type="PANTHER" id="PTHR42920">
    <property type="entry name" value="OS03G0707200 PROTEIN-RELATED"/>
    <property type="match status" value="1"/>
</dbReference>
<feature type="transmembrane region" description="Helical" evidence="8">
    <location>
        <begin position="181"/>
        <end position="201"/>
    </location>
</feature>
<evidence type="ECO:0000256" key="6">
    <source>
        <dbReference type="ARBA" id="ARBA00023136"/>
    </source>
</evidence>
<feature type="transmembrane region" description="Helical" evidence="8">
    <location>
        <begin position="216"/>
        <end position="235"/>
    </location>
</feature>
<comment type="subcellular location">
    <subcellularLocation>
        <location evidence="1">Cell membrane</location>
        <topology evidence="1">Multi-pass membrane protein</topology>
    </subcellularLocation>
</comment>
<gene>
    <name evidence="10" type="ORF">ET524_08915</name>
</gene>
<name>A0A4V1QU35_9ACTN</name>
<evidence type="ECO:0000313" key="11">
    <source>
        <dbReference type="Proteomes" id="UP000293345"/>
    </source>
</evidence>
<feature type="transmembrane region" description="Helical" evidence="8">
    <location>
        <begin position="129"/>
        <end position="150"/>
    </location>
</feature>
<evidence type="ECO:0000259" key="9">
    <source>
        <dbReference type="Pfam" id="PF00892"/>
    </source>
</evidence>
<comment type="similarity">
    <text evidence="2">Belongs to the EamA transporter family.</text>
</comment>
<feature type="compositionally biased region" description="Basic residues" evidence="7">
    <location>
        <begin position="321"/>
        <end position="332"/>
    </location>
</feature>
<dbReference type="AlphaFoldDB" id="A0A4V1QU35"/>
<accession>A0A4V1QU35</accession>
<dbReference type="OrthoDB" id="9804865at2"/>
<dbReference type="GO" id="GO:0005886">
    <property type="term" value="C:plasma membrane"/>
    <property type="evidence" value="ECO:0007669"/>
    <property type="project" value="UniProtKB-SubCell"/>
</dbReference>
<keyword evidence="6 8" id="KW-0472">Membrane</keyword>
<evidence type="ECO:0000313" key="10">
    <source>
        <dbReference type="EMBL" id="RXZ54587.1"/>
    </source>
</evidence>
<evidence type="ECO:0000256" key="5">
    <source>
        <dbReference type="ARBA" id="ARBA00022989"/>
    </source>
</evidence>
<sequence length="332" mass="34904">MDIASRTYPLGVYRLVLVCAAAIWGLGFVIGKGAIATVGATWFTAIRFLGAGIVLLIILFPHIKRHFNARVLKAGCIIGLFSFLGFWTQFLGLGMTTPSKNAFLSACYCLTVPFIWWVVARRRPATKTLIAAAVCTIGIALVSLTDGFSISLGDGVSVLSAFLYGAEIVVIGLVMRDNDVLTVTVIQQFTSGVLALALAAATQPAPTAAQVATPQFIGAMAYVCVLSAAFGAVAQNLAQAHVSPAEAGLLCSLESVFCALFSVAFFGEILTPRMALGFMLIFGSIAITQLGDKGSPEHQETAESAPDASADAANGSTPNSHQRKRNRGRIAR</sequence>
<feature type="compositionally biased region" description="Low complexity" evidence="7">
    <location>
        <begin position="302"/>
        <end position="313"/>
    </location>
</feature>
<feature type="region of interest" description="Disordered" evidence="7">
    <location>
        <begin position="293"/>
        <end position="332"/>
    </location>
</feature>
<dbReference type="InterPro" id="IPR000620">
    <property type="entry name" value="EamA_dom"/>
</dbReference>
<dbReference type="SUPFAM" id="SSF103481">
    <property type="entry name" value="Multidrug resistance efflux transporter EmrE"/>
    <property type="match status" value="2"/>
</dbReference>
<feature type="transmembrane region" description="Helical" evidence="8">
    <location>
        <begin position="36"/>
        <end position="59"/>
    </location>
</feature>
<organism evidence="10 11">
    <name type="scientific">Senegalimassilia faecalis</name>
    <dbReference type="NCBI Taxonomy" id="2509433"/>
    <lineage>
        <taxon>Bacteria</taxon>
        <taxon>Bacillati</taxon>
        <taxon>Actinomycetota</taxon>
        <taxon>Coriobacteriia</taxon>
        <taxon>Coriobacteriales</taxon>
        <taxon>Coriobacteriaceae</taxon>
        <taxon>Senegalimassilia</taxon>
    </lineage>
</organism>
<keyword evidence="11" id="KW-1185">Reference proteome</keyword>
<dbReference type="EMBL" id="SDPW01000001">
    <property type="protein sequence ID" value="RXZ54587.1"/>
    <property type="molecule type" value="Genomic_DNA"/>
</dbReference>
<evidence type="ECO:0000256" key="3">
    <source>
        <dbReference type="ARBA" id="ARBA00022475"/>
    </source>
</evidence>
<keyword evidence="5 8" id="KW-1133">Transmembrane helix</keyword>
<feature type="transmembrane region" description="Helical" evidence="8">
    <location>
        <begin position="12"/>
        <end position="30"/>
    </location>
</feature>
<proteinExistence type="inferred from homology"/>
<evidence type="ECO:0000256" key="2">
    <source>
        <dbReference type="ARBA" id="ARBA00007362"/>
    </source>
</evidence>
<keyword evidence="3" id="KW-1003">Cell membrane</keyword>
<reference evidence="10 11" key="1">
    <citation type="submission" date="2019-01" db="EMBL/GenBank/DDBJ databases">
        <title>Senegalimassilia sp. nov. KGMB04484 isolated human feces.</title>
        <authorList>
            <person name="Han K.-I."/>
            <person name="Kim J.-S."/>
            <person name="Lee K.C."/>
            <person name="Suh M.K."/>
            <person name="Eom M.K."/>
            <person name="Lee J.H."/>
            <person name="Park S.-H."/>
            <person name="Kang S.W."/>
            <person name="Park J.-E."/>
            <person name="Oh B.S."/>
            <person name="Yu S.Y."/>
            <person name="Choi S.-H."/>
            <person name="Lee D.H."/>
            <person name="Yoon H."/>
            <person name="Kim B.-Y."/>
            <person name="Lee J.H."/>
            <person name="Lee J.-S."/>
        </authorList>
    </citation>
    <scope>NUCLEOTIDE SEQUENCE [LARGE SCALE GENOMIC DNA]</scope>
    <source>
        <strain evidence="10 11">KGMB04484</strain>
    </source>
</reference>
<keyword evidence="4 8" id="KW-0812">Transmembrane</keyword>
<feature type="transmembrane region" description="Helical" evidence="8">
    <location>
        <begin position="247"/>
        <end position="267"/>
    </location>
</feature>
<evidence type="ECO:0000256" key="7">
    <source>
        <dbReference type="SAM" id="MobiDB-lite"/>
    </source>
</evidence>
<dbReference type="Proteomes" id="UP000293345">
    <property type="component" value="Unassembled WGS sequence"/>
</dbReference>
<dbReference type="PANTHER" id="PTHR42920:SF5">
    <property type="entry name" value="EAMA DOMAIN-CONTAINING PROTEIN"/>
    <property type="match status" value="1"/>
</dbReference>
<dbReference type="InterPro" id="IPR051258">
    <property type="entry name" value="Diverse_Substrate_Transporter"/>
</dbReference>
<evidence type="ECO:0000256" key="4">
    <source>
        <dbReference type="ARBA" id="ARBA00022692"/>
    </source>
</evidence>
<dbReference type="RefSeq" id="WP_129425111.1">
    <property type="nucleotide sequence ID" value="NZ_SDPW01000001.1"/>
</dbReference>